<evidence type="ECO:0000313" key="2">
    <source>
        <dbReference type="Proteomes" id="UP001249851"/>
    </source>
</evidence>
<sequence length="124" mass="13944">MGKENTLPSATVAEISPFTTNAQTACPTVYNFLSRVMQLEVNTDKKLAPMTLIYAIIMFTRCKELSRVQRVNTVLLTEGNASQELVDREEERPWEPVTVNLFLELQPFINSSGTLLTQREGHAV</sequence>
<dbReference type="AlphaFoldDB" id="A0AAD9UWX8"/>
<reference evidence="1" key="2">
    <citation type="journal article" date="2023" name="Science">
        <title>Genomic signatures of disease resistance in endangered staghorn corals.</title>
        <authorList>
            <person name="Vollmer S.V."/>
            <person name="Selwyn J.D."/>
            <person name="Despard B.A."/>
            <person name="Roesel C.L."/>
        </authorList>
    </citation>
    <scope>NUCLEOTIDE SEQUENCE</scope>
    <source>
        <strain evidence="1">K2</strain>
    </source>
</reference>
<evidence type="ECO:0000313" key="1">
    <source>
        <dbReference type="EMBL" id="KAK2552722.1"/>
    </source>
</evidence>
<dbReference type="Proteomes" id="UP001249851">
    <property type="component" value="Unassembled WGS sequence"/>
</dbReference>
<reference evidence="1" key="1">
    <citation type="journal article" date="2023" name="G3 (Bethesda)">
        <title>Whole genome assembly and annotation of the endangered Caribbean coral Acropora cervicornis.</title>
        <authorList>
            <person name="Selwyn J.D."/>
            <person name="Vollmer S.V."/>
        </authorList>
    </citation>
    <scope>NUCLEOTIDE SEQUENCE</scope>
    <source>
        <strain evidence="1">K2</strain>
    </source>
</reference>
<gene>
    <name evidence="1" type="ORF">P5673_026131</name>
</gene>
<name>A0AAD9UWX8_ACRCE</name>
<keyword evidence="2" id="KW-1185">Reference proteome</keyword>
<proteinExistence type="predicted"/>
<dbReference type="EMBL" id="JARQWQ010000084">
    <property type="protein sequence ID" value="KAK2552722.1"/>
    <property type="molecule type" value="Genomic_DNA"/>
</dbReference>
<comment type="caution">
    <text evidence="1">The sequence shown here is derived from an EMBL/GenBank/DDBJ whole genome shotgun (WGS) entry which is preliminary data.</text>
</comment>
<protein>
    <submittedName>
        <fullName evidence="1">Uncharacterized protein</fullName>
    </submittedName>
</protein>
<accession>A0AAD9UWX8</accession>
<organism evidence="1 2">
    <name type="scientific">Acropora cervicornis</name>
    <name type="common">Staghorn coral</name>
    <dbReference type="NCBI Taxonomy" id="6130"/>
    <lineage>
        <taxon>Eukaryota</taxon>
        <taxon>Metazoa</taxon>
        <taxon>Cnidaria</taxon>
        <taxon>Anthozoa</taxon>
        <taxon>Hexacorallia</taxon>
        <taxon>Scleractinia</taxon>
        <taxon>Astrocoeniina</taxon>
        <taxon>Acroporidae</taxon>
        <taxon>Acropora</taxon>
    </lineage>
</organism>